<dbReference type="AlphaFoldDB" id="A0A366FDX8"/>
<comment type="caution">
    <text evidence="1">The sequence shown here is derived from an EMBL/GenBank/DDBJ whole genome shotgun (WGS) entry which is preliminary data.</text>
</comment>
<dbReference type="EMBL" id="QNRK01000015">
    <property type="protein sequence ID" value="RBP11925.1"/>
    <property type="molecule type" value="Genomic_DNA"/>
</dbReference>
<proteinExistence type="predicted"/>
<dbReference type="SUPFAM" id="SSF55811">
    <property type="entry name" value="Nudix"/>
    <property type="match status" value="1"/>
</dbReference>
<dbReference type="OrthoDB" id="9806849at2"/>
<sequence>MSGAPHVLEVAELDFVLEPSRWRFAETHSVAIASHWAKLKKEKPAVFNGRILLLGRRELRARADGLVKIAGAYFEADYADFIAWRDFGWPGELVENCFSMAALRSAEGAFLLGEMAPHTMNAGKIYFPAGTPDLSDVFDGRVDLEASARRELMEETGVAAGAAEVRRRWTAVFSDRRIACMKEMTLPMLAEDVKARIDAFLSRDPHSELSRMHIVRRMSDVDRARTPDFVVAYLEAAFA</sequence>
<dbReference type="InterPro" id="IPR015797">
    <property type="entry name" value="NUDIX_hydrolase-like_dom_sf"/>
</dbReference>
<accession>A0A366FDX8</accession>
<dbReference type="GO" id="GO:0003824">
    <property type="term" value="F:catalytic activity"/>
    <property type="evidence" value="ECO:0007669"/>
    <property type="project" value="UniProtKB-ARBA"/>
</dbReference>
<reference evidence="1 2" key="1">
    <citation type="submission" date="2018-06" db="EMBL/GenBank/DDBJ databases">
        <title>Genomic Encyclopedia of Type Strains, Phase IV (KMG-IV): sequencing the most valuable type-strain genomes for metagenomic binning, comparative biology and taxonomic classification.</title>
        <authorList>
            <person name="Goeker M."/>
        </authorList>
    </citation>
    <scope>NUCLEOTIDE SEQUENCE [LARGE SCALE GENOMIC DNA]</scope>
    <source>
        <strain evidence="1 2">DSM 24875</strain>
    </source>
</reference>
<evidence type="ECO:0008006" key="3">
    <source>
        <dbReference type="Google" id="ProtNLM"/>
    </source>
</evidence>
<dbReference type="Proteomes" id="UP000253529">
    <property type="component" value="Unassembled WGS sequence"/>
</dbReference>
<evidence type="ECO:0000313" key="2">
    <source>
        <dbReference type="Proteomes" id="UP000253529"/>
    </source>
</evidence>
<dbReference type="Gene3D" id="3.90.79.10">
    <property type="entry name" value="Nucleoside Triphosphate Pyrophosphohydrolase"/>
    <property type="match status" value="1"/>
</dbReference>
<protein>
    <recommendedName>
        <fullName evidence="3">Nudix hydrolase domain-containing protein</fullName>
    </recommendedName>
</protein>
<keyword evidence="2" id="KW-1185">Reference proteome</keyword>
<dbReference type="CDD" id="cd02883">
    <property type="entry name" value="NUDIX_Hydrolase"/>
    <property type="match status" value="1"/>
</dbReference>
<gene>
    <name evidence="1" type="ORF">DFR50_11532</name>
</gene>
<organism evidence="1 2">
    <name type="scientific">Roseiarcus fermentans</name>
    <dbReference type="NCBI Taxonomy" id="1473586"/>
    <lineage>
        <taxon>Bacteria</taxon>
        <taxon>Pseudomonadati</taxon>
        <taxon>Pseudomonadota</taxon>
        <taxon>Alphaproteobacteria</taxon>
        <taxon>Hyphomicrobiales</taxon>
        <taxon>Roseiarcaceae</taxon>
        <taxon>Roseiarcus</taxon>
    </lineage>
</organism>
<dbReference type="RefSeq" id="WP_113889989.1">
    <property type="nucleotide sequence ID" value="NZ_QNRK01000015.1"/>
</dbReference>
<evidence type="ECO:0000313" key="1">
    <source>
        <dbReference type="EMBL" id="RBP11925.1"/>
    </source>
</evidence>
<name>A0A366FDX8_9HYPH</name>